<dbReference type="PANTHER" id="PTHR10826:SF41">
    <property type="entry name" value="MITOCHONDRIAL GLYCOPROTEIN FAMILY PROTEIN"/>
    <property type="match status" value="1"/>
</dbReference>
<evidence type="ECO:0000256" key="2">
    <source>
        <dbReference type="SAM" id="Phobius"/>
    </source>
</evidence>
<feature type="transmembrane region" description="Helical" evidence="2">
    <location>
        <begin position="41"/>
        <end position="59"/>
    </location>
</feature>
<proteinExistence type="predicted"/>
<dbReference type="Proteomes" id="UP000222542">
    <property type="component" value="Unassembled WGS sequence"/>
</dbReference>
<feature type="non-terminal residue" evidence="3">
    <location>
        <position position="270"/>
    </location>
</feature>
<dbReference type="EMBL" id="AYRZ02000004">
    <property type="protein sequence ID" value="PHT84541.1"/>
    <property type="molecule type" value="Genomic_DNA"/>
</dbReference>
<protein>
    <submittedName>
        <fullName evidence="3">Uncharacterized protein</fullName>
    </submittedName>
</protein>
<dbReference type="InterPro" id="IPR036561">
    <property type="entry name" value="MAM33_sf"/>
</dbReference>
<feature type="region of interest" description="Disordered" evidence="1">
    <location>
        <begin position="191"/>
        <end position="215"/>
    </location>
</feature>
<keyword evidence="2" id="KW-0812">Transmembrane</keyword>
<evidence type="ECO:0000313" key="4">
    <source>
        <dbReference type="Proteomes" id="UP000222542"/>
    </source>
</evidence>
<organism evidence="3 4">
    <name type="scientific">Capsicum annuum</name>
    <name type="common">Capsicum pepper</name>
    <dbReference type="NCBI Taxonomy" id="4072"/>
    <lineage>
        <taxon>Eukaryota</taxon>
        <taxon>Viridiplantae</taxon>
        <taxon>Streptophyta</taxon>
        <taxon>Embryophyta</taxon>
        <taxon>Tracheophyta</taxon>
        <taxon>Spermatophyta</taxon>
        <taxon>Magnoliopsida</taxon>
        <taxon>eudicotyledons</taxon>
        <taxon>Gunneridae</taxon>
        <taxon>Pentapetalae</taxon>
        <taxon>asterids</taxon>
        <taxon>lamiids</taxon>
        <taxon>Solanales</taxon>
        <taxon>Solanaceae</taxon>
        <taxon>Solanoideae</taxon>
        <taxon>Capsiceae</taxon>
        <taxon>Capsicum</taxon>
    </lineage>
</organism>
<keyword evidence="2" id="KW-0472">Membrane</keyword>
<dbReference type="InterPro" id="IPR003428">
    <property type="entry name" value="MAM33"/>
</dbReference>
<comment type="caution">
    <text evidence="3">The sequence shown here is derived from an EMBL/GenBank/DDBJ whole genome shotgun (WGS) entry which is preliminary data.</text>
</comment>
<gene>
    <name evidence="3" type="ORF">T459_12984</name>
</gene>
<dbReference type="GO" id="GO:0005759">
    <property type="term" value="C:mitochondrial matrix"/>
    <property type="evidence" value="ECO:0007669"/>
    <property type="project" value="InterPro"/>
</dbReference>
<keyword evidence="4" id="KW-1185">Reference proteome</keyword>
<evidence type="ECO:0000256" key="1">
    <source>
        <dbReference type="SAM" id="MobiDB-lite"/>
    </source>
</evidence>
<keyword evidence="2" id="KW-1133">Transmembrane helix</keyword>
<sequence length="270" mass="30390">MILRKVIGYLGRLKIWRVTYSIDTLGLKKESAIAIDISMDVNVVVIYLAIVIAGVIYSIDTLGLKKESAIAIDMPMVVNVVVIYLAIVIAVIELRATIMDPLLVNPSYASRNFFWSSAPSSSILHCWYSTKKHSSDKSILKTIGSEIQRLEETDEVEEEDDFAFKIKDNPGQQLITLTREYKGETIDIKVYMPEENKNDDDTDTNDETDSDDAERETKIDVVVKVSKKNVQTLEFDLTGFADDDFAIDRLSIKDPNAAKGQYHQCSPYGF</sequence>
<accession>A0A2G2ZRG9</accession>
<dbReference type="STRING" id="4072.A0A2G2ZRG9"/>
<dbReference type="AlphaFoldDB" id="A0A2G2ZRG9"/>
<dbReference type="SUPFAM" id="SSF54529">
    <property type="entry name" value="Mitochondrial glycoprotein MAM33-like"/>
    <property type="match status" value="1"/>
</dbReference>
<reference evidence="3 4" key="1">
    <citation type="journal article" date="2014" name="Nat. Genet.">
        <title>Genome sequence of the hot pepper provides insights into the evolution of pungency in Capsicum species.</title>
        <authorList>
            <person name="Kim S."/>
            <person name="Park M."/>
            <person name="Yeom S.I."/>
            <person name="Kim Y.M."/>
            <person name="Lee J.M."/>
            <person name="Lee H.A."/>
            <person name="Seo E."/>
            <person name="Choi J."/>
            <person name="Cheong K."/>
            <person name="Kim K.T."/>
            <person name="Jung K."/>
            <person name="Lee G.W."/>
            <person name="Oh S.K."/>
            <person name="Bae C."/>
            <person name="Kim S.B."/>
            <person name="Lee H.Y."/>
            <person name="Kim S.Y."/>
            <person name="Kim M.S."/>
            <person name="Kang B.C."/>
            <person name="Jo Y.D."/>
            <person name="Yang H.B."/>
            <person name="Jeong H.J."/>
            <person name="Kang W.H."/>
            <person name="Kwon J.K."/>
            <person name="Shin C."/>
            <person name="Lim J.Y."/>
            <person name="Park J.H."/>
            <person name="Huh J.H."/>
            <person name="Kim J.S."/>
            <person name="Kim B.D."/>
            <person name="Cohen O."/>
            <person name="Paran I."/>
            <person name="Suh M.C."/>
            <person name="Lee S.B."/>
            <person name="Kim Y.K."/>
            <person name="Shin Y."/>
            <person name="Noh S.J."/>
            <person name="Park J."/>
            <person name="Seo Y.S."/>
            <person name="Kwon S.Y."/>
            <person name="Kim H.A."/>
            <person name="Park J.M."/>
            <person name="Kim H.J."/>
            <person name="Choi S.B."/>
            <person name="Bosland P.W."/>
            <person name="Reeves G."/>
            <person name="Jo S.H."/>
            <person name="Lee B.W."/>
            <person name="Cho H.T."/>
            <person name="Choi H.S."/>
            <person name="Lee M.S."/>
            <person name="Yu Y."/>
            <person name="Do Choi Y."/>
            <person name="Park B.S."/>
            <person name="van Deynze A."/>
            <person name="Ashrafi H."/>
            <person name="Hill T."/>
            <person name="Kim W.T."/>
            <person name="Pai H.S."/>
            <person name="Ahn H.K."/>
            <person name="Yeam I."/>
            <person name="Giovannoni J.J."/>
            <person name="Rose J.K."/>
            <person name="Sorensen I."/>
            <person name="Lee S.J."/>
            <person name="Kim R.W."/>
            <person name="Choi I.Y."/>
            <person name="Choi B.S."/>
            <person name="Lim J.S."/>
            <person name="Lee Y.H."/>
            <person name="Choi D."/>
        </authorList>
    </citation>
    <scope>NUCLEOTIDE SEQUENCE [LARGE SCALE GENOMIC DNA]</scope>
    <source>
        <strain evidence="4">cv. CM334</strain>
    </source>
</reference>
<feature type="compositionally biased region" description="Acidic residues" evidence="1">
    <location>
        <begin position="197"/>
        <end position="214"/>
    </location>
</feature>
<dbReference type="Pfam" id="PF02330">
    <property type="entry name" value="MAM33"/>
    <property type="match status" value="1"/>
</dbReference>
<name>A0A2G2ZRG9_CAPAN</name>
<feature type="transmembrane region" description="Helical" evidence="2">
    <location>
        <begin position="71"/>
        <end position="92"/>
    </location>
</feature>
<dbReference type="Gramene" id="PHT84541">
    <property type="protein sequence ID" value="PHT84541"/>
    <property type="gene ID" value="T459_12984"/>
</dbReference>
<reference evidence="3 4" key="2">
    <citation type="journal article" date="2017" name="Genome Biol.">
        <title>New reference genome sequences of hot pepper reveal the massive evolution of plant disease-resistance genes by retroduplication.</title>
        <authorList>
            <person name="Kim S."/>
            <person name="Park J."/>
            <person name="Yeom S.I."/>
            <person name="Kim Y.M."/>
            <person name="Seo E."/>
            <person name="Kim K.T."/>
            <person name="Kim M.S."/>
            <person name="Lee J.M."/>
            <person name="Cheong K."/>
            <person name="Shin H.S."/>
            <person name="Kim S.B."/>
            <person name="Han K."/>
            <person name="Lee J."/>
            <person name="Park M."/>
            <person name="Lee H.A."/>
            <person name="Lee H.Y."/>
            <person name="Lee Y."/>
            <person name="Oh S."/>
            <person name="Lee J.H."/>
            <person name="Choi E."/>
            <person name="Choi E."/>
            <person name="Lee S.E."/>
            <person name="Jeon J."/>
            <person name="Kim H."/>
            <person name="Choi G."/>
            <person name="Song H."/>
            <person name="Lee J."/>
            <person name="Lee S.C."/>
            <person name="Kwon J.K."/>
            <person name="Lee H.Y."/>
            <person name="Koo N."/>
            <person name="Hong Y."/>
            <person name="Kim R.W."/>
            <person name="Kang W.H."/>
            <person name="Huh J.H."/>
            <person name="Kang B.C."/>
            <person name="Yang T.J."/>
            <person name="Lee Y.H."/>
            <person name="Bennetzen J.L."/>
            <person name="Choi D."/>
        </authorList>
    </citation>
    <scope>NUCLEOTIDE SEQUENCE [LARGE SCALE GENOMIC DNA]</scope>
    <source>
        <strain evidence="4">cv. CM334</strain>
    </source>
</reference>
<evidence type="ECO:0000313" key="3">
    <source>
        <dbReference type="EMBL" id="PHT84541.1"/>
    </source>
</evidence>
<dbReference type="Gene3D" id="3.10.280.10">
    <property type="entry name" value="Mitochondrial glycoprotein"/>
    <property type="match status" value="1"/>
</dbReference>
<dbReference type="PANTHER" id="PTHR10826">
    <property type="entry name" value="COMPLEMENT COMPONENT 1"/>
    <property type="match status" value="1"/>
</dbReference>